<organism evidence="1 2">
    <name type="scientific">Rubellimicrobium thermophilum DSM 16684</name>
    <dbReference type="NCBI Taxonomy" id="1123069"/>
    <lineage>
        <taxon>Bacteria</taxon>
        <taxon>Pseudomonadati</taxon>
        <taxon>Pseudomonadota</taxon>
        <taxon>Alphaproteobacteria</taxon>
        <taxon>Rhodobacterales</taxon>
        <taxon>Roseobacteraceae</taxon>
        <taxon>Rubellimicrobium</taxon>
    </lineage>
</organism>
<evidence type="ECO:0000313" key="1">
    <source>
        <dbReference type="EMBL" id="EPX87276.1"/>
    </source>
</evidence>
<protein>
    <submittedName>
        <fullName evidence="1">Uncharacterized protein</fullName>
    </submittedName>
</protein>
<gene>
    <name evidence="1" type="ORF">ruthe_00674</name>
</gene>
<keyword evidence="2" id="KW-1185">Reference proteome</keyword>
<evidence type="ECO:0000313" key="2">
    <source>
        <dbReference type="Proteomes" id="UP000015346"/>
    </source>
</evidence>
<reference evidence="1 2" key="1">
    <citation type="journal article" date="2013" name="Stand. Genomic Sci.">
        <title>Genome sequence of the reddish-pigmented Rubellimicrobium thermophilum type strain (DSM 16684(T)), a member of the Roseobacter clade.</title>
        <authorList>
            <person name="Fiebig A."/>
            <person name="Riedel T."/>
            <person name="Gronow S."/>
            <person name="Petersen J."/>
            <person name="Klenk H.P."/>
            <person name="Goker M."/>
        </authorList>
    </citation>
    <scope>NUCLEOTIDE SEQUENCE [LARGE SCALE GENOMIC DNA]</scope>
    <source>
        <strain evidence="1 2">DSM 16684</strain>
    </source>
</reference>
<dbReference type="EMBL" id="AOLV01000008">
    <property type="protein sequence ID" value="EPX87276.1"/>
    <property type="molecule type" value="Genomic_DNA"/>
</dbReference>
<proteinExistence type="predicted"/>
<dbReference type="AlphaFoldDB" id="S9R0U8"/>
<dbReference type="HOGENOM" id="CLU_1414257_0_0_5"/>
<sequence length="192" mass="20164">MEPHPGPQRAEIACKIHNMGAMAALLGMPQVNPVGRGVLADHQKFAHASRNETLGLPQDGMGRTADQPAAQVGNDAEPTLVIAALRNLQIAVMARGQPHGLGRQQVDEGVGTRRHGRMNGVQHLFVLMGPRHGQNPGMRSGDVVRLGPEAAGDDHPAVALKRLADGLETLGLGTVEKAAGVDDHRIGAGIIR</sequence>
<accession>S9R0U8</accession>
<dbReference type="Proteomes" id="UP000015346">
    <property type="component" value="Unassembled WGS sequence"/>
</dbReference>
<comment type="caution">
    <text evidence="1">The sequence shown here is derived from an EMBL/GenBank/DDBJ whole genome shotgun (WGS) entry which is preliminary data.</text>
</comment>
<name>S9R0U8_9RHOB</name>